<comment type="caution">
    <text evidence="1">The sequence shown here is derived from an EMBL/GenBank/DDBJ whole genome shotgun (WGS) entry which is preliminary data.</text>
</comment>
<proteinExistence type="predicted"/>
<name>E6PPH4_9ZZZZ</name>
<protein>
    <submittedName>
        <fullName evidence="1">Uncharacterized protein</fullName>
    </submittedName>
</protein>
<accession>E6PPH4</accession>
<gene>
    <name evidence="1" type="ORF">CARN2_2544</name>
</gene>
<dbReference type="AlphaFoldDB" id="E6PPH4"/>
<evidence type="ECO:0000313" key="1">
    <source>
        <dbReference type="EMBL" id="CBH96827.1"/>
    </source>
</evidence>
<organism evidence="1">
    <name type="scientific">mine drainage metagenome</name>
    <dbReference type="NCBI Taxonomy" id="410659"/>
    <lineage>
        <taxon>unclassified sequences</taxon>
        <taxon>metagenomes</taxon>
        <taxon>ecological metagenomes</taxon>
    </lineage>
</organism>
<sequence>MSCSTRKNQSSAAIDKSRSRSLIQETLGLFHSSFAGNAGVFLHGRIQRQAPQSQNFWMTLPLQTIASSILLKHEERR</sequence>
<reference evidence="1" key="1">
    <citation type="submission" date="2009-10" db="EMBL/GenBank/DDBJ databases">
        <title>Diversity of trophic interactions inside an arsenic-rich microbial ecosystem.</title>
        <authorList>
            <person name="Bertin P.N."/>
            <person name="Heinrich-Salmeron A."/>
            <person name="Pelletier E."/>
            <person name="Goulhen-Chollet F."/>
            <person name="Arsene-Ploetze F."/>
            <person name="Gallien S."/>
            <person name="Calteau A."/>
            <person name="Vallenet D."/>
            <person name="Casiot C."/>
            <person name="Chane-Woon-Ming B."/>
            <person name="Giloteaux L."/>
            <person name="Barakat M."/>
            <person name="Bonnefoy V."/>
            <person name="Bruneel O."/>
            <person name="Chandler M."/>
            <person name="Cleiss J."/>
            <person name="Duran R."/>
            <person name="Elbaz-Poulichet F."/>
            <person name="Fonknechten N."/>
            <person name="Lauga B."/>
            <person name="Mornico D."/>
            <person name="Ortet P."/>
            <person name="Schaeffer C."/>
            <person name="Siguier P."/>
            <person name="Alexander Thil Smith A."/>
            <person name="Van Dorsselaer A."/>
            <person name="Weissenbach J."/>
            <person name="Medigue C."/>
            <person name="Le Paslier D."/>
        </authorList>
    </citation>
    <scope>NUCLEOTIDE SEQUENCE</scope>
</reference>
<dbReference type="EMBL" id="CABM01000032">
    <property type="protein sequence ID" value="CBH96827.1"/>
    <property type="molecule type" value="Genomic_DNA"/>
</dbReference>